<gene>
    <name evidence="8" type="primary">Tlcd4-004</name>
</gene>
<protein>
    <submittedName>
        <fullName evidence="8">Transmembrane protein 56-B</fullName>
    </submittedName>
</protein>
<feature type="transmembrane region" description="Helical" evidence="6">
    <location>
        <begin position="121"/>
        <end position="143"/>
    </location>
</feature>
<evidence type="ECO:0000313" key="8">
    <source>
        <dbReference type="EMBL" id="CAB3266984.1"/>
    </source>
</evidence>
<feature type="transmembrane region" description="Helical" evidence="6">
    <location>
        <begin position="80"/>
        <end position="101"/>
    </location>
</feature>
<dbReference type="Pfam" id="PF03798">
    <property type="entry name" value="TRAM_LAG1_CLN8"/>
    <property type="match status" value="1"/>
</dbReference>
<reference evidence="8" key="1">
    <citation type="submission" date="2020-04" db="EMBL/GenBank/DDBJ databases">
        <authorList>
            <person name="Neveu A P."/>
        </authorList>
    </citation>
    <scope>NUCLEOTIDE SEQUENCE</scope>
    <source>
        <tissue evidence="8">Whole embryo</tissue>
    </source>
</reference>
<dbReference type="PANTHER" id="PTHR13439:SF0">
    <property type="entry name" value="TOPOISOMERASE I DAMAGE AFFECTED PROTEIN 4"/>
    <property type="match status" value="1"/>
</dbReference>
<feature type="transmembrane region" description="Helical" evidence="6">
    <location>
        <begin position="210"/>
        <end position="228"/>
    </location>
</feature>
<name>A0A6F9DU72_9ASCI</name>
<dbReference type="InterPro" id="IPR006634">
    <property type="entry name" value="TLC-dom"/>
</dbReference>
<evidence type="ECO:0000256" key="3">
    <source>
        <dbReference type="ARBA" id="ARBA00022989"/>
    </source>
</evidence>
<dbReference type="EMBL" id="LR791122">
    <property type="protein sequence ID" value="CAB3266984.1"/>
    <property type="molecule type" value="mRNA"/>
</dbReference>
<dbReference type="AlphaFoldDB" id="A0A6F9DU72"/>
<evidence type="ECO:0000256" key="2">
    <source>
        <dbReference type="ARBA" id="ARBA00022692"/>
    </source>
</evidence>
<dbReference type="PANTHER" id="PTHR13439">
    <property type="entry name" value="CT120 PROTEIN"/>
    <property type="match status" value="1"/>
</dbReference>
<evidence type="ECO:0000259" key="7">
    <source>
        <dbReference type="PROSITE" id="PS50922"/>
    </source>
</evidence>
<accession>A0A6F9DU72</accession>
<dbReference type="GO" id="GO:0055088">
    <property type="term" value="P:lipid homeostasis"/>
    <property type="evidence" value="ECO:0007669"/>
    <property type="project" value="TreeGrafter"/>
</dbReference>
<dbReference type="InterPro" id="IPR050846">
    <property type="entry name" value="TLCD"/>
</dbReference>
<proteinExistence type="evidence at transcript level"/>
<keyword evidence="2 5" id="KW-0812">Transmembrane</keyword>
<sequence length="261" mass="29691">MNNLQCGLASFVFFLYFYKHMSPALSGRIPKFNRLTKDEKTEWHARNASTLHAVVVTLLAMYVLLFEEHLRRDIIWGRSTLSECSLSICVGYLLSDLYLIFTNYEAVGGTVGFIIHHCVSAYAYVYGLSGSVLLPVANFRLLAEMSTPFVNLRWALSTTGNKDSELYFYNGLLLTFSFFISRILPMPFFYYMVISVQSLDSYSRVSLPCHISWIGVCMVLDVMNLMWFKKIMSGILTHVIKRSKASETPPATHNGTAHKIE</sequence>
<comment type="subcellular location">
    <subcellularLocation>
        <location evidence="1">Membrane</location>
        <topology evidence="1">Multi-pass membrane protein</topology>
    </subcellularLocation>
</comment>
<feature type="transmembrane region" description="Helical" evidence="6">
    <location>
        <begin position="50"/>
        <end position="68"/>
    </location>
</feature>
<evidence type="ECO:0000256" key="6">
    <source>
        <dbReference type="SAM" id="Phobius"/>
    </source>
</evidence>
<dbReference type="SMART" id="SM00724">
    <property type="entry name" value="TLC"/>
    <property type="match status" value="1"/>
</dbReference>
<evidence type="ECO:0000256" key="1">
    <source>
        <dbReference type="ARBA" id="ARBA00004141"/>
    </source>
</evidence>
<feature type="domain" description="TLC" evidence="7">
    <location>
        <begin position="38"/>
        <end position="240"/>
    </location>
</feature>
<evidence type="ECO:0000256" key="4">
    <source>
        <dbReference type="ARBA" id="ARBA00023136"/>
    </source>
</evidence>
<dbReference type="GO" id="GO:0016020">
    <property type="term" value="C:membrane"/>
    <property type="evidence" value="ECO:0007669"/>
    <property type="project" value="UniProtKB-SubCell"/>
</dbReference>
<dbReference type="PROSITE" id="PS50922">
    <property type="entry name" value="TLC"/>
    <property type="match status" value="1"/>
</dbReference>
<organism evidence="8">
    <name type="scientific">Phallusia mammillata</name>
    <dbReference type="NCBI Taxonomy" id="59560"/>
    <lineage>
        <taxon>Eukaryota</taxon>
        <taxon>Metazoa</taxon>
        <taxon>Chordata</taxon>
        <taxon>Tunicata</taxon>
        <taxon>Ascidiacea</taxon>
        <taxon>Phlebobranchia</taxon>
        <taxon>Ascidiidae</taxon>
        <taxon>Phallusia</taxon>
    </lineage>
</organism>
<evidence type="ECO:0000256" key="5">
    <source>
        <dbReference type="PROSITE-ProRule" id="PRU00205"/>
    </source>
</evidence>
<keyword evidence="3 6" id="KW-1133">Transmembrane helix</keyword>
<dbReference type="GO" id="GO:0005783">
    <property type="term" value="C:endoplasmic reticulum"/>
    <property type="evidence" value="ECO:0007669"/>
    <property type="project" value="TreeGrafter"/>
</dbReference>
<feature type="transmembrane region" description="Helical" evidence="6">
    <location>
        <begin position="166"/>
        <end position="190"/>
    </location>
</feature>
<keyword evidence="4 5" id="KW-0472">Membrane</keyword>